<feature type="domain" description="HTH tetR-type" evidence="7">
    <location>
        <begin position="23"/>
        <end position="83"/>
    </location>
</feature>
<dbReference type="GO" id="GO:0000976">
    <property type="term" value="F:transcription cis-regulatory region binding"/>
    <property type="evidence" value="ECO:0007669"/>
    <property type="project" value="TreeGrafter"/>
</dbReference>
<dbReference type="GO" id="GO:0003700">
    <property type="term" value="F:DNA-binding transcription factor activity"/>
    <property type="evidence" value="ECO:0007669"/>
    <property type="project" value="TreeGrafter"/>
</dbReference>
<feature type="compositionally biased region" description="Basic and acidic residues" evidence="6">
    <location>
        <begin position="9"/>
        <end position="26"/>
    </location>
</feature>
<dbReference type="InterPro" id="IPR001647">
    <property type="entry name" value="HTH_TetR"/>
</dbReference>
<evidence type="ECO:0000256" key="3">
    <source>
        <dbReference type="ARBA" id="ARBA00023125"/>
    </source>
</evidence>
<evidence type="ECO:0000256" key="6">
    <source>
        <dbReference type="SAM" id="MobiDB-lite"/>
    </source>
</evidence>
<keyword evidence="4" id="KW-0804">Transcription</keyword>
<dbReference type="Gene3D" id="1.10.357.10">
    <property type="entry name" value="Tetracycline Repressor, domain 2"/>
    <property type="match status" value="1"/>
</dbReference>
<accession>A0AAU7GDU2</accession>
<proteinExistence type="predicted"/>
<dbReference type="PANTHER" id="PTHR30055:SF234">
    <property type="entry name" value="HTH-TYPE TRANSCRIPTIONAL REGULATOR BETI"/>
    <property type="match status" value="1"/>
</dbReference>
<dbReference type="AlphaFoldDB" id="A0AAU7GDU2"/>
<dbReference type="PROSITE" id="PS50977">
    <property type="entry name" value="HTH_TETR_2"/>
    <property type="match status" value="1"/>
</dbReference>
<reference evidence="8" key="1">
    <citation type="submission" date="2024-05" db="EMBL/GenBank/DDBJ databases">
        <title>The Natural Products Discovery Center: Release of the First 8490 Sequenced Strains for Exploring Actinobacteria Biosynthetic Diversity.</title>
        <authorList>
            <person name="Kalkreuter E."/>
            <person name="Kautsar S.A."/>
            <person name="Yang D."/>
            <person name="Bader C.D."/>
            <person name="Teijaro C.N."/>
            <person name="Fluegel L."/>
            <person name="Davis C.M."/>
            <person name="Simpson J.R."/>
            <person name="Lauterbach L."/>
            <person name="Steele A.D."/>
            <person name="Gui C."/>
            <person name="Meng S."/>
            <person name="Li G."/>
            <person name="Viehrig K."/>
            <person name="Ye F."/>
            <person name="Su P."/>
            <person name="Kiefer A.F."/>
            <person name="Nichols A."/>
            <person name="Cepeda A.J."/>
            <person name="Yan W."/>
            <person name="Fan B."/>
            <person name="Jiang Y."/>
            <person name="Adhikari A."/>
            <person name="Zheng C.-J."/>
            <person name="Schuster L."/>
            <person name="Cowan T.M."/>
            <person name="Smanski M.J."/>
            <person name="Chevrette M.G."/>
            <person name="de Carvalho L.P.S."/>
            <person name="Shen B."/>
        </authorList>
    </citation>
    <scope>NUCLEOTIDE SEQUENCE</scope>
    <source>
        <strain evidence="8">NPDC080035</strain>
    </source>
</reference>
<evidence type="ECO:0000256" key="2">
    <source>
        <dbReference type="ARBA" id="ARBA00023015"/>
    </source>
</evidence>
<keyword evidence="2" id="KW-0805">Transcription regulation</keyword>
<evidence type="ECO:0000256" key="5">
    <source>
        <dbReference type="PROSITE-ProRule" id="PRU00335"/>
    </source>
</evidence>
<gene>
    <name evidence="8" type="ORF">AAME72_05950</name>
</gene>
<dbReference type="Pfam" id="PF00440">
    <property type="entry name" value="TetR_N"/>
    <property type="match status" value="1"/>
</dbReference>
<dbReference type="EMBL" id="CP157390">
    <property type="protein sequence ID" value="XBM49402.1"/>
    <property type="molecule type" value="Genomic_DNA"/>
</dbReference>
<keyword evidence="1" id="KW-0678">Repressor</keyword>
<protein>
    <submittedName>
        <fullName evidence="8">TetR/AcrR family transcriptional regulator</fullName>
    </submittedName>
</protein>
<dbReference type="Pfam" id="PF13977">
    <property type="entry name" value="TetR_C_6"/>
    <property type="match status" value="1"/>
</dbReference>
<dbReference type="PRINTS" id="PR00455">
    <property type="entry name" value="HTHTETR"/>
</dbReference>
<dbReference type="InterPro" id="IPR050109">
    <property type="entry name" value="HTH-type_TetR-like_transc_reg"/>
</dbReference>
<dbReference type="RefSeq" id="WP_348789320.1">
    <property type="nucleotide sequence ID" value="NZ_CP157390.1"/>
</dbReference>
<evidence type="ECO:0000313" key="8">
    <source>
        <dbReference type="EMBL" id="XBM49402.1"/>
    </source>
</evidence>
<name>A0AAU7GDU2_9MICO</name>
<organism evidence="8">
    <name type="scientific">Leifsonia sp. NPDC080035</name>
    <dbReference type="NCBI Taxonomy" id="3143936"/>
    <lineage>
        <taxon>Bacteria</taxon>
        <taxon>Bacillati</taxon>
        <taxon>Actinomycetota</taxon>
        <taxon>Actinomycetes</taxon>
        <taxon>Micrococcales</taxon>
        <taxon>Microbacteriaceae</taxon>
        <taxon>Leifsonia</taxon>
    </lineage>
</organism>
<evidence type="ECO:0000259" key="7">
    <source>
        <dbReference type="PROSITE" id="PS50977"/>
    </source>
</evidence>
<dbReference type="InterPro" id="IPR009057">
    <property type="entry name" value="Homeodomain-like_sf"/>
</dbReference>
<dbReference type="PANTHER" id="PTHR30055">
    <property type="entry name" value="HTH-TYPE TRANSCRIPTIONAL REGULATOR RUTR"/>
    <property type="match status" value="1"/>
</dbReference>
<feature type="region of interest" description="Disordered" evidence="6">
    <location>
        <begin position="1"/>
        <end position="26"/>
    </location>
</feature>
<evidence type="ECO:0000256" key="1">
    <source>
        <dbReference type="ARBA" id="ARBA00022491"/>
    </source>
</evidence>
<keyword evidence="3 5" id="KW-0238">DNA-binding</keyword>
<dbReference type="InterPro" id="IPR039538">
    <property type="entry name" value="BetI_C"/>
</dbReference>
<dbReference type="SUPFAM" id="SSF46689">
    <property type="entry name" value="Homeodomain-like"/>
    <property type="match status" value="1"/>
</dbReference>
<sequence length="213" mass="22900">MTESTQKADASRRGRHRGTERGDSRREELVHVASELFAENGYRDTSIADIAARVGVTQQALLYYFGSKQALLDAVIDDRDGAAVAFAEELAAIGGVDAIRALPASARRNVADPNLVRLFAVLVAENLPRDAVAHDHFVARYRRLRRIVAGLIADGQRDGVFDPGIDPALKAAEVVAVIDGLNTQWLLDPDDVDIVAVTEQFAEGLVASLGPSS</sequence>
<dbReference type="InterPro" id="IPR036271">
    <property type="entry name" value="Tet_transcr_reg_TetR-rel_C_sf"/>
</dbReference>
<evidence type="ECO:0000256" key="4">
    <source>
        <dbReference type="ARBA" id="ARBA00023163"/>
    </source>
</evidence>
<feature type="DNA-binding region" description="H-T-H motif" evidence="5">
    <location>
        <begin position="46"/>
        <end position="65"/>
    </location>
</feature>
<dbReference type="SUPFAM" id="SSF48498">
    <property type="entry name" value="Tetracyclin repressor-like, C-terminal domain"/>
    <property type="match status" value="1"/>
</dbReference>